<evidence type="ECO:0000313" key="1">
    <source>
        <dbReference type="EMBL" id="MFC6044357.1"/>
    </source>
</evidence>
<dbReference type="EMBL" id="JBHSRJ010000005">
    <property type="protein sequence ID" value="MFC6044357.1"/>
    <property type="molecule type" value="Genomic_DNA"/>
</dbReference>
<proteinExistence type="predicted"/>
<dbReference type="PANTHER" id="PTHR12526">
    <property type="entry name" value="GLYCOSYLTRANSFERASE"/>
    <property type="match status" value="1"/>
</dbReference>
<gene>
    <name evidence="1" type="ORF">ACFPYL_14805</name>
</gene>
<comment type="caution">
    <text evidence="1">The sequence shown here is derived from an EMBL/GenBank/DDBJ whole genome shotgun (WGS) entry which is preliminary data.</text>
</comment>
<evidence type="ECO:0000313" key="2">
    <source>
        <dbReference type="Proteomes" id="UP001596135"/>
    </source>
</evidence>
<dbReference type="SUPFAM" id="SSF53756">
    <property type="entry name" value="UDP-Glycosyltransferase/glycogen phosphorylase"/>
    <property type="match status" value="1"/>
</dbReference>
<dbReference type="Gene3D" id="3.40.50.2000">
    <property type="entry name" value="Glycogen Phosphorylase B"/>
    <property type="match status" value="2"/>
</dbReference>
<dbReference type="PANTHER" id="PTHR12526:SF600">
    <property type="entry name" value="GLYCOSYL TRANSFERASE GROUP 1"/>
    <property type="match status" value="1"/>
</dbReference>
<accession>A0ABW1LMF0</accession>
<dbReference type="Pfam" id="PF13692">
    <property type="entry name" value="Glyco_trans_1_4"/>
    <property type="match status" value="1"/>
</dbReference>
<keyword evidence="2" id="KW-1185">Reference proteome</keyword>
<sequence length="434" mass="48393">MTQYPPNFGCSEAKTPLRIAVVYSRVPVPMRRADQMTVAHLLEFLHERKHVVDLYTLETGAEMSPDDRAWVSARTRRLFLYPRRRVRAALALLSGVSRGLPLQVALFNSRTMRRDLKREILANQYDLVYVYYFRSAEVVRGLGRDLPSGSPGSSTATYIALQLSQTLNTRRISENAPNLAYRALYALESRLVARYETMIWREFTHSILIGKSDLATINEVAHDLGRPPVTNSFFSAHGTDIARFKPSLEPTIPHSIVFSGVMRTPTNVQAVQWFVREVFPLVREQIPDATFTIVGREPSTEVRALEAEPGVEVTGTVPDPAGYIARAEVCVNPMQAGGGMQNKLIEFLASGKPTVATSVANEGISAPDSAIAIADEPQAFAEQVVQLLSDTDQATQLGQAARKFVEDHWTWEAHFLDLERKLIERTLDPRDVGC</sequence>
<organism evidence="1 2">
    <name type="scientific">Nocardioides hankookensis</name>
    <dbReference type="NCBI Taxonomy" id="443157"/>
    <lineage>
        <taxon>Bacteria</taxon>
        <taxon>Bacillati</taxon>
        <taxon>Actinomycetota</taxon>
        <taxon>Actinomycetes</taxon>
        <taxon>Propionibacteriales</taxon>
        <taxon>Nocardioidaceae</taxon>
        <taxon>Nocardioides</taxon>
    </lineage>
</organism>
<reference evidence="2" key="1">
    <citation type="journal article" date="2019" name="Int. J. Syst. Evol. Microbiol.">
        <title>The Global Catalogue of Microorganisms (GCM) 10K type strain sequencing project: providing services to taxonomists for standard genome sequencing and annotation.</title>
        <authorList>
            <consortium name="The Broad Institute Genomics Platform"/>
            <consortium name="The Broad Institute Genome Sequencing Center for Infectious Disease"/>
            <person name="Wu L."/>
            <person name="Ma J."/>
        </authorList>
    </citation>
    <scope>NUCLEOTIDE SEQUENCE [LARGE SCALE GENOMIC DNA]</scope>
    <source>
        <strain evidence="2">CCUG 54522</strain>
    </source>
</reference>
<dbReference type="RefSeq" id="WP_379155668.1">
    <property type="nucleotide sequence ID" value="NZ_JBHSRJ010000005.1"/>
</dbReference>
<dbReference type="CDD" id="cd03801">
    <property type="entry name" value="GT4_PimA-like"/>
    <property type="match status" value="1"/>
</dbReference>
<protein>
    <submittedName>
        <fullName evidence="1">Glycosyltransferase</fullName>
    </submittedName>
</protein>
<name>A0ABW1LMF0_9ACTN</name>
<dbReference type="Proteomes" id="UP001596135">
    <property type="component" value="Unassembled WGS sequence"/>
</dbReference>